<dbReference type="EMBL" id="JAPDRQ010000056">
    <property type="protein sequence ID" value="KAJ9657981.1"/>
    <property type="molecule type" value="Genomic_DNA"/>
</dbReference>
<organism evidence="1 2">
    <name type="scientific">Neophaeococcomyces mojaviensis</name>
    <dbReference type="NCBI Taxonomy" id="3383035"/>
    <lineage>
        <taxon>Eukaryota</taxon>
        <taxon>Fungi</taxon>
        <taxon>Dikarya</taxon>
        <taxon>Ascomycota</taxon>
        <taxon>Pezizomycotina</taxon>
        <taxon>Eurotiomycetes</taxon>
        <taxon>Chaetothyriomycetidae</taxon>
        <taxon>Chaetothyriales</taxon>
        <taxon>Chaetothyriales incertae sedis</taxon>
        <taxon>Neophaeococcomyces</taxon>
    </lineage>
</organism>
<sequence>MQSFQASGISPQGQKNYVFVDEHNRHKRLKVMRACEGCRRRKIKCDAATTNSWPCAACKRLKLTCVPPVGGADDDPNISNTDDPPPGSQTSSTPIQQYPADQFHYLQNYGSQTDLRQPYPAYDSHNPQHLYAPQDFHYGSFQHDPNHLSAPHQPTYVQQRYPSFDSVNGNLAPQSVGSPQSVESVTAEELAENLGDLRISDTGIAPYIRQQNGSQKEAPAPILEDEEDLPALSTKAGSQIRIPPVLMPSDDEASKAFQDFFKHVHPYVPVLCRSYFYHQWQQDRSEISPLLLATVLACAGQVSDDPAGGSQWLALANRHEENFADTPRLSTIQALLLLLKAREKTPKRGYYYRSWILVRKIVGMAKDLDLHEHYEMHESGGQCNSTPVECLSKTRVWQIAMIVELMVGGPQGRSDYGIDLDTVNTSPVPPNSNIDDYEKMISKQFACWVRNVRNIRGITETYHKLKRKNKDWATDPTFVAYNEDFRRWPEEVPTDLKVAMPSDGSLPQLPSHFVANMHCHYQLGIVMLYKPQLTAFKDFARDEKWKHYMTTCYNAAKQVCAYQEAILKNFDIRGLACMQRGLSFPIYAILSCTMVHLIAITSPDPAYNQDARSYFIRHMRVLEACIAEWPMPEVEAQIDGLRAAFSADMTKPFDLKPTFPYGTPSDHSRSPEERRPSEPLHQLHQPHDQQVYQQAMPPSSFFPTPPVSAGPISKPQGPPFFQDYNSDQSNHRYTSIPPTSNPNTIVSPTEQWNPTPIINQFNTAFAIPQSALAPPTPSTYSVSPPGVVPQHAFHPQMQTQHYVASPTSAGGYSTNAYIPSPTLNPMPNQQAYFPPHSQGVPQQQATPPPGHYSQPQPPSSKSYFDSGLNHQLPQNHMQQTQGYGNTQRTYHTNSEATVPDVPVFVTPKEWQQSVASVFDPSGLKRKWDYEQQMAMHNQGPKHRTYGRTG</sequence>
<protein>
    <submittedName>
        <fullName evidence="1">Uncharacterized protein</fullName>
    </submittedName>
</protein>
<evidence type="ECO:0000313" key="2">
    <source>
        <dbReference type="Proteomes" id="UP001172386"/>
    </source>
</evidence>
<proteinExistence type="predicted"/>
<evidence type="ECO:0000313" key="1">
    <source>
        <dbReference type="EMBL" id="KAJ9657981.1"/>
    </source>
</evidence>
<gene>
    <name evidence="1" type="ORF">H2198_003949</name>
</gene>
<keyword evidence="2" id="KW-1185">Reference proteome</keyword>
<accession>A0ACC3AA86</accession>
<reference evidence="1" key="1">
    <citation type="submission" date="2022-10" db="EMBL/GenBank/DDBJ databases">
        <title>Culturing micro-colonial fungi from biological soil crusts in the Mojave desert and describing Neophaeococcomyces mojavensis, and introducing the new genera and species Taxawa tesnikishii.</title>
        <authorList>
            <person name="Kurbessoian T."/>
            <person name="Stajich J.E."/>
        </authorList>
    </citation>
    <scope>NUCLEOTIDE SEQUENCE</scope>
    <source>
        <strain evidence="1">JES_112</strain>
    </source>
</reference>
<dbReference type="Proteomes" id="UP001172386">
    <property type="component" value="Unassembled WGS sequence"/>
</dbReference>
<name>A0ACC3AA86_9EURO</name>
<comment type="caution">
    <text evidence="1">The sequence shown here is derived from an EMBL/GenBank/DDBJ whole genome shotgun (WGS) entry which is preliminary data.</text>
</comment>